<accession>A0AAJ2NLF1</accession>
<dbReference type="EMBL" id="JAWJAY010000001">
    <property type="protein sequence ID" value="MDV2883863.1"/>
    <property type="molecule type" value="Genomic_DNA"/>
</dbReference>
<dbReference type="SUPFAM" id="SSF52172">
    <property type="entry name" value="CheY-like"/>
    <property type="match status" value="1"/>
</dbReference>
<dbReference type="Gene3D" id="3.40.50.2300">
    <property type="match status" value="1"/>
</dbReference>
<sequence length="136" mass="15872">MAKENCVILIYQEYESLNLLFKSILTSKGYSDVYSIDKLSHFKVMQHTYEPDLILFEVDFERQYEALNELLADPMYASIKEKIICVIGYGNNHMQLSVNALGLHYVLTKPFDINNLLMIVERRLETNIMDLCTFYG</sequence>
<dbReference type="PROSITE" id="PS50110">
    <property type="entry name" value="RESPONSE_REGULATORY"/>
    <property type="match status" value="1"/>
</dbReference>
<dbReference type="InterPro" id="IPR011006">
    <property type="entry name" value="CheY-like_superfamily"/>
</dbReference>
<name>A0AAJ2NLF1_ALKPS</name>
<evidence type="ECO:0000313" key="3">
    <source>
        <dbReference type="EMBL" id="MDV2883863.1"/>
    </source>
</evidence>
<dbReference type="Proteomes" id="UP001285636">
    <property type="component" value="Unassembled WGS sequence"/>
</dbReference>
<reference evidence="3" key="1">
    <citation type="submission" date="2023-10" db="EMBL/GenBank/DDBJ databases">
        <title>Screening of Alkalihalophilus pseudofirmusBZ-TG-HK211 and Its Alleviation of Salt Stress on Rapeseed Growth.</title>
        <authorList>
            <person name="Zhao B."/>
            <person name="Guo T."/>
        </authorList>
    </citation>
    <scope>NUCLEOTIDE SEQUENCE</scope>
    <source>
        <strain evidence="3">BZ-TG-HK211</strain>
    </source>
</reference>
<gene>
    <name evidence="3" type="ORF">RYX45_01630</name>
</gene>
<evidence type="ECO:0000256" key="1">
    <source>
        <dbReference type="PROSITE-ProRule" id="PRU00169"/>
    </source>
</evidence>
<comment type="caution">
    <text evidence="1">Lacks conserved residue(s) required for the propagation of feature annotation.</text>
</comment>
<comment type="caution">
    <text evidence="3">The sequence shown here is derived from an EMBL/GenBank/DDBJ whole genome shotgun (WGS) entry which is preliminary data.</text>
</comment>
<dbReference type="RefSeq" id="WP_323465706.1">
    <property type="nucleotide sequence ID" value="NZ_CP144224.1"/>
</dbReference>
<protein>
    <recommendedName>
        <fullName evidence="2">Response regulatory domain-containing protein</fullName>
    </recommendedName>
</protein>
<evidence type="ECO:0000259" key="2">
    <source>
        <dbReference type="PROSITE" id="PS50110"/>
    </source>
</evidence>
<dbReference type="AlphaFoldDB" id="A0AAJ2NLF1"/>
<dbReference type="InterPro" id="IPR001789">
    <property type="entry name" value="Sig_transdc_resp-reg_receiver"/>
</dbReference>
<dbReference type="GO" id="GO:0000160">
    <property type="term" value="P:phosphorelay signal transduction system"/>
    <property type="evidence" value="ECO:0007669"/>
    <property type="project" value="InterPro"/>
</dbReference>
<organism evidence="3 4">
    <name type="scientific">Alkalihalophilus pseudofirmus</name>
    <name type="common">Bacillus pseudofirmus</name>
    <dbReference type="NCBI Taxonomy" id="79885"/>
    <lineage>
        <taxon>Bacteria</taxon>
        <taxon>Bacillati</taxon>
        <taxon>Bacillota</taxon>
        <taxon>Bacilli</taxon>
        <taxon>Bacillales</taxon>
        <taxon>Bacillaceae</taxon>
        <taxon>Alkalihalophilus</taxon>
    </lineage>
</organism>
<proteinExistence type="predicted"/>
<evidence type="ECO:0000313" key="4">
    <source>
        <dbReference type="Proteomes" id="UP001285636"/>
    </source>
</evidence>
<feature type="domain" description="Response regulatory" evidence="2">
    <location>
        <begin position="7"/>
        <end position="124"/>
    </location>
</feature>